<dbReference type="InterPro" id="IPR001509">
    <property type="entry name" value="Epimerase_deHydtase"/>
</dbReference>
<dbReference type="UniPathway" id="UPA00214"/>
<dbReference type="AlphaFoldDB" id="A0A2S9QAP1"/>
<evidence type="ECO:0000256" key="5">
    <source>
        <dbReference type="ARBA" id="ARBA00013189"/>
    </source>
</evidence>
<keyword evidence="7 10" id="KW-0520">NAD</keyword>
<dbReference type="GO" id="GO:0033499">
    <property type="term" value="P:galactose catabolic process via UDP-galactose, Leloir pathway"/>
    <property type="evidence" value="ECO:0007669"/>
    <property type="project" value="TreeGrafter"/>
</dbReference>
<dbReference type="Proteomes" id="UP000237682">
    <property type="component" value="Unassembled WGS sequence"/>
</dbReference>
<dbReference type="RefSeq" id="WP_105863672.1">
    <property type="nucleotide sequence ID" value="NZ_PUEJ01000006.1"/>
</dbReference>
<comment type="similarity">
    <text evidence="4 10">Belongs to the NAD(P)-dependent epimerase/dehydratase family.</text>
</comment>
<comment type="caution">
    <text evidence="12">The sequence shown here is derived from an EMBL/GenBank/DDBJ whole genome shotgun (WGS) entry which is preliminary data.</text>
</comment>
<dbReference type="EC" id="5.1.3.2" evidence="5 10"/>
<evidence type="ECO:0000256" key="1">
    <source>
        <dbReference type="ARBA" id="ARBA00000083"/>
    </source>
</evidence>
<gene>
    <name evidence="12" type="primary">galE</name>
    <name evidence="12" type="ORF">C5L14_18865</name>
</gene>
<keyword evidence="13" id="KW-1185">Reference proteome</keyword>
<dbReference type="EMBL" id="PUEJ01000006">
    <property type="protein sequence ID" value="PRH86380.1"/>
    <property type="molecule type" value="Genomic_DNA"/>
</dbReference>
<evidence type="ECO:0000256" key="7">
    <source>
        <dbReference type="ARBA" id="ARBA00023027"/>
    </source>
</evidence>
<comment type="cofactor">
    <cofactor evidence="2 10">
        <name>NAD(+)</name>
        <dbReference type="ChEBI" id="CHEBI:57540"/>
    </cofactor>
</comment>
<dbReference type="Gene3D" id="3.40.50.720">
    <property type="entry name" value="NAD(P)-binding Rossmann-like Domain"/>
    <property type="match status" value="1"/>
</dbReference>
<dbReference type="SUPFAM" id="SSF51735">
    <property type="entry name" value="NAD(P)-binding Rossmann-fold domains"/>
    <property type="match status" value="1"/>
</dbReference>
<evidence type="ECO:0000256" key="9">
    <source>
        <dbReference type="ARBA" id="ARBA00023277"/>
    </source>
</evidence>
<organism evidence="12 13">
    <name type="scientific">Labrys okinawensis</name>
    <dbReference type="NCBI Taxonomy" id="346911"/>
    <lineage>
        <taxon>Bacteria</taxon>
        <taxon>Pseudomonadati</taxon>
        <taxon>Pseudomonadota</taxon>
        <taxon>Alphaproteobacteria</taxon>
        <taxon>Hyphomicrobiales</taxon>
        <taxon>Xanthobacteraceae</taxon>
        <taxon>Labrys</taxon>
    </lineage>
</organism>
<comment type="pathway">
    <text evidence="3 10">Carbohydrate metabolism; galactose metabolism.</text>
</comment>
<dbReference type="PANTHER" id="PTHR43725">
    <property type="entry name" value="UDP-GLUCOSE 4-EPIMERASE"/>
    <property type="match status" value="1"/>
</dbReference>
<evidence type="ECO:0000256" key="10">
    <source>
        <dbReference type="RuleBase" id="RU366046"/>
    </source>
</evidence>
<dbReference type="GO" id="GO:0003978">
    <property type="term" value="F:UDP-glucose 4-epimerase activity"/>
    <property type="evidence" value="ECO:0007669"/>
    <property type="project" value="UniProtKB-UniRule"/>
</dbReference>
<dbReference type="PANTHER" id="PTHR43725:SF53">
    <property type="entry name" value="UDP-ARABINOSE 4-EPIMERASE 1"/>
    <property type="match status" value="1"/>
</dbReference>
<evidence type="ECO:0000256" key="4">
    <source>
        <dbReference type="ARBA" id="ARBA00007637"/>
    </source>
</evidence>
<dbReference type="NCBIfam" id="TIGR01179">
    <property type="entry name" value="galE"/>
    <property type="match status" value="1"/>
</dbReference>
<accession>A0A2S9QAP1</accession>
<evidence type="ECO:0000256" key="8">
    <source>
        <dbReference type="ARBA" id="ARBA00023235"/>
    </source>
</evidence>
<evidence type="ECO:0000256" key="6">
    <source>
        <dbReference type="ARBA" id="ARBA00018569"/>
    </source>
</evidence>
<dbReference type="Pfam" id="PF01370">
    <property type="entry name" value="Epimerase"/>
    <property type="match status" value="1"/>
</dbReference>
<evidence type="ECO:0000313" key="13">
    <source>
        <dbReference type="Proteomes" id="UP000237682"/>
    </source>
</evidence>
<evidence type="ECO:0000256" key="3">
    <source>
        <dbReference type="ARBA" id="ARBA00004947"/>
    </source>
</evidence>
<dbReference type="InterPro" id="IPR036291">
    <property type="entry name" value="NAD(P)-bd_dom_sf"/>
</dbReference>
<keyword evidence="8 10" id="KW-0413">Isomerase</keyword>
<keyword evidence="9 10" id="KW-0119">Carbohydrate metabolism</keyword>
<protein>
    <recommendedName>
        <fullName evidence="6 10">UDP-glucose 4-epimerase</fullName>
        <ecNumber evidence="5 10">5.1.3.2</ecNumber>
    </recommendedName>
</protein>
<evidence type="ECO:0000259" key="11">
    <source>
        <dbReference type="Pfam" id="PF01370"/>
    </source>
</evidence>
<comment type="subunit">
    <text evidence="10">Homodimer.</text>
</comment>
<evidence type="ECO:0000313" key="12">
    <source>
        <dbReference type="EMBL" id="PRH86380.1"/>
    </source>
</evidence>
<dbReference type="InterPro" id="IPR005886">
    <property type="entry name" value="UDP_G4E"/>
</dbReference>
<name>A0A2S9QAP1_9HYPH</name>
<dbReference type="OrthoDB" id="9801785at2"/>
<comment type="catalytic activity">
    <reaction evidence="1 10">
        <text>UDP-alpha-D-glucose = UDP-alpha-D-galactose</text>
        <dbReference type="Rhea" id="RHEA:22168"/>
        <dbReference type="ChEBI" id="CHEBI:58885"/>
        <dbReference type="ChEBI" id="CHEBI:66914"/>
        <dbReference type="EC" id="5.1.3.2"/>
    </reaction>
</comment>
<feature type="domain" description="NAD-dependent epimerase/dehydratase" evidence="11">
    <location>
        <begin position="4"/>
        <end position="252"/>
    </location>
</feature>
<dbReference type="Gene3D" id="3.90.25.10">
    <property type="entry name" value="UDP-galactose 4-epimerase, domain 1"/>
    <property type="match status" value="1"/>
</dbReference>
<dbReference type="CDD" id="cd05247">
    <property type="entry name" value="UDP_G4E_1_SDR_e"/>
    <property type="match status" value="1"/>
</dbReference>
<reference evidence="12 13" key="1">
    <citation type="submission" date="2018-02" db="EMBL/GenBank/DDBJ databases">
        <title>Whole genome sequencing of endophytic bacterium.</title>
        <authorList>
            <person name="Eedara R."/>
            <person name="Podile A.R."/>
        </authorList>
    </citation>
    <scope>NUCLEOTIDE SEQUENCE [LARGE SCALE GENOMIC DNA]</scope>
    <source>
        <strain evidence="12 13">RP1T</strain>
    </source>
</reference>
<sequence length="326" mass="34934">MTRVLVTGGAGYIGSHACKALALAGYDPVVVDNLSLGHADAVKWGPLEVGDIRNSAFLNKVITQYKPEVVMHFAASSTVGESVADPAKYYSNNVMGSLTLLEAVRLNEIETFILSSTCATYGIPTCLPILENAPRNPISPYGATKLAVEHALADYGTAYGLKWAAMRYFNAAGADLDGELGERHEPETHVIPLAIQAALSHRPVFNVLGRDYPTPDGSAVRDYVHVADIADAHVRAIDYLKAGGESSAFNLGTGIGTSVIEILEAVQRCTGRKLDIRFQPRRPGDPASLYAAATKAAELLGWHPQHREIDTIVGSAVSWFRHNLAA</sequence>
<proteinExistence type="inferred from homology"/>
<evidence type="ECO:0000256" key="2">
    <source>
        <dbReference type="ARBA" id="ARBA00001911"/>
    </source>
</evidence>